<keyword evidence="3" id="KW-1185">Reference proteome</keyword>
<dbReference type="Gene3D" id="2.60.120.10">
    <property type="entry name" value="Jelly Rolls"/>
    <property type="match status" value="1"/>
</dbReference>
<sequence length="113" mass="12780">MSLLQRVAQEGVTPEVTRPAAELVISGDSVHTTWSLEETDGLYSGMWQATPGKWKVDYAEWEYVYIHKGHSIITDEAGKETHLRAGDSYIIRPGLKGTWEVVETTLKDYVIRE</sequence>
<accession>A0ABU0VZD8</accession>
<dbReference type="InterPro" id="IPR011051">
    <property type="entry name" value="RmlC_Cupin_sf"/>
</dbReference>
<dbReference type="PANTHER" id="PTHR40943">
    <property type="entry name" value="CYTOPLASMIC PROTEIN-RELATED"/>
    <property type="match status" value="1"/>
</dbReference>
<dbReference type="RefSeq" id="WP_306680608.1">
    <property type="nucleotide sequence ID" value="NZ_JAVDBT010000009.1"/>
</dbReference>
<feature type="domain" description="(S)-ureidoglycine aminohydrolase cupin" evidence="1">
    <location>
        <begin position="37"/>
        <end position="109"/>
    </location>
</feature>
<gene>
    <name evidence="2" type="ORF">Q9295_10970</name>
</gene>
<protein>
    <submittedName>
        <fullName evidence="2">Cupin domain-containing protein</fullName>
    </submittedName>
</protein>
<name>A0ABU0VZD8_9RHOB</name>
<dbReference type="Pfam" id="PF05899">
    <property type="entry name" value="Cupin_3"/>
    <property type="match status" value="1"/>
</dbReference>
<proteinExistence type="predicted"/>
<evidence type="ECO:0000313" key="2">
    <source>
        <dbReference type="EMBL" id="MDQ2066898.1"/>
    </source>
</evidence>
<evidence type="ECO:0000259" key="1">
    <source>
        <dbReference type="Pfam" id="PF05899"/>
    </source>
</evidence>
<dbReference type="PANTHER" id="PTHR40943:SF2">
    <property type="entry name" value="(S)-UREIDOGLYCINE AMINOHYDROLASE CUPIN DOMAIN-CONTAINING PROTEIN"/>
    <property type="match status" value="1"/>
</dbReference>
<evidence type="ECO:0000313" key="3">
    <source>
        <dbReference type="Proteomes" id="UP001239680"/>
    </source>
</evidence>
<dbReference type="SUPFAM" id="SSF51182">
    <property type="entry name" value="RmlC-like cupins"/>
    <property type="match status" value="1"/>
</dbReference>
<dbReference type="CDD" id="cd02227">
    <property type="entry name" value="cupin_TM1112-like"/>
    <property type="match status" value="1"/>
</dbReference>
<dbReference type="InterPro" id="IPR008579">
    <property type="entry name" value="UGlyAH_Cupin_dom"/>
</dbReference>
<comment type="caution">
    <text evidence="2">The sequence shown here is derived from an EMBL/GenBank/DDBJ whole genome shotgun (WGS) entry which is preliminary data.</text>
</comment>
<dbReference type="EMBL" id="JAVDBT010000009">
    <property type="protein sequence ID" value="MDQ2066898.1"/>
    <property type="molecule type" value="Genomic_DNA"/>
</dbReference>
<dbReference type="InterPro" id="IPR014710">
    <property type="entry name" value="RmlC-like_jellyroll"/>
</dbReference>
<organism evidence="2 3">
    <name type="scientific">Pseudogemmobacter lacusdianii</name>
    <dbReference type="NCBI Taxonomy" id="3069608"/>
    <lineage>
        <taxon>Bacteria</taxon>
        <taxon>Pseudomonadati</taxon>
        <taxon>Pseudomonadota</taxon>
        <taxon>Alphaproteobacteria</taxon>
        <taxon>Rhodobacterales</taxon>
        <taxon>Paracoccaceae</taxon>
        <taxon>Pseudogemmobacter</taxon>
    </lineage>
</organism>
<reference evidence="2 3" key="1">
    <citation type="submission" date="2023-08" db="EMBL/GenBank/DDBJ databases">
        <title>Characterization of two Paracoccaceae strains isolated from Phycosphere and proposal of Xinfangfangia lacusdiani sp. nov.</title>
        <authorList>
            <person name="Deng Y."/>
            <person name="Zhang Y.Q."/>
        </authorList>
    </citation>
    <scope>NUCLEOTIDE SEQUENCE [LARGE SCALE GENOMIC DNA]</scope>
    <source>
        <strain evidence="2 3">CPCC 101601</strain>
    </source>
</reference>
<dbReference type="Proteomes" id="UP001239680">
    <property type="component" value="Unassembled WGS sequence"/>
</dbReference>